<name>R9PL17_AGAAL</name>
<gene>
    <name evidence="2" type="ORF">AALB_2142</name>
</gene>
<keyword evidence="3" id="KW-1185">Reference proteome</keyword>
<dbReference type="RefSeq" id="WP_016401830.1">
    <property type="nucleotide sequence ID" value="NZ_BARX01000013.1"/>
</dbReference>
<organism evidence="2 3">
    <name type="scientific">Agarivorans albus MKT 106</name>
    <dbReference type="NCBI Taxonomy" id="1331007"/>
    <lineage>
        <taxon>Bacteria</taxon>
        <taxon>Pseudomonadati</taxon>
        <taxon>Pseudomonadota</taxon>
        <taxon>Gammaproteobacteria</taxon>
        <taxon>Alteromonadales</taxon>
        <taxon>Alteromonadaceae</taxon>
        <taxon>Agarivorans</taxon>
    </lineage>
</organism>
<feature type="signal peptide" evidence="1">
    <location>
        <begin position="1"/>
        <end position="29"/>
    </location>
</feature>
<dbReference type="Proteomes" id="UP000014461">
    <property type="component" value="Unassembled WGS sequence"/>
</dbReference>
<dbReference type="AlphaFoldDB" id="R9PL17"/>
<feature type="chain" id="PRO_5004487982" evidence="1">
    <location>
        <begin position="30"/>
        <end position="542"/>
    </location>
</feature>
<keyword evidence="1" id="KW-0732">Signal</keyword>
<protein>
    <submittedName>
        <fullName evidence="2">Uncharacterized protein</fullName>
    </submittedName>
</protein>
<sequence length="542" mass="61132">MTTLYNTTPRSWIKAALLSSFMFSATAFAEHEDTSNLENANEFSELRDLNIPEHLPGLALSDLGQTEHFVEHVTKSFTGKHGTETTEYFLVHSTDLKGRMNLNIRYKEESLKHRRGLLKEIEKLAMTEYKLRQYASTYDKSSLQVDQNNDGSATVSFNYSKFALPQDLAFFRFMQVKMTVRNGLVKEMVITNNQPFKHDLGKVNKYRQVLKLEVLDTGEYVIKHKEVNATGTCKGHACELDMEIKPVAFYDNAAGAIIKDQQLLSEMSDPRVREENVKLENVLPFFGDTLRRKGIDLPKPYGFSMAYRGQETNFDFTSFSVFGLSPALLETFFDPEKTHAVVNTESFTLRGDAYILPFWNVFGLVGKLNVDADVQAHFKGIDQCIGLVVGDKCLGEHIYVPSGDFNVPIHLQYDLLGAGTTLSIGYKNLFASLTGTVTKTKMNGADDWGGSIFTAQPMLGYQFQQQRAQVFIGAEYQGYDDYMTGTVRFQGIEMDYNVGIRSQRWAGLIGFNKELDKNFNITGIINVGKDRTAATLNVGYRF</sequence>
<evidence type="ECO:0000313" key="2">
    <source>
        <dbReference type="EMBL" id="GAD02062.1"/>
    </source>
</evidence>
<dbReference type="STRING" id="1331007.AALB_2142"/>
<proteinExistence type="predicted"/>
<comment type="caution">
    <text evidence="2">The sequence shown here is derived from an EMBL/GenBank/DDBJ whole genome shotgun (WGS) entry which is preliminary data.</text>
</comment>
<evidence type="ECO:0000256" key="1">
    <source>
        <dbReference type="SAM" id="SignalP"/>
    </source>
</evidence>
<reference evidence="2" key="1">
    <citation type="journal article" date="2013" name="Genome Announc.">
        <title>Draft Genome Sequence of Agarivorans albus Strain MKT 106T, an Agarolytic Marine Bacterium.</title>
        <authorList>
            <person name="Yasuike M."/>
            <person name="Nakamura Y."/>
            <person name="Kai W."/>
            <person name="Fujiwara A."/>
            <person name="Fukui Y."/>
            <person name="Satomi M."/>
            <person name="Sano M."/>
        </authorList>
    </citation>
    <scope>NUCLEOTIDE SEQUENCE [LARGE SCALE GENOMIC DNA]</scope>
</reference>
<dbReference type="EMBL" id="BARX01000013">
    <property type="protein sequence ID" value="GAD02062.1"/>
    <property type="molecule type" value="Genomic_DNA"/>
</dbReference>
<accession>R9PL17</accession>
<evidence type="ECO:0000313" key="3">
    <source>
        <dbReference type="Proteomes" id="UP000014461"/>
    </source>
</evidence>